<evidence type="ECO:0000313" key="2">
    <source>
        <dbReference type="EMBL" id="OEU18341.1"/>
    </source>
</evidence>
<dbReference type="GO" id="GO:0016491">
    <property type="term" value="F:oxidoreductase activity"/>
    <property type="evidence" value="ECO:0007669"/>
    <property type="project" value="UniProtKB-KW"/>
</dbReference>
<accession>A0A1E7FJI9</accession>
<evidence type="ECO:0000256" key="1">
    <source>
        <dbReference type="ARBA" id="ARBA00023002"/>
    </source>
</evidence>
<dbReference type="KEGG" id="fcy:FRACYDRAFT_182659"/>
<keyword evidence="1" id="KW-0560">Oxidoreductase</keyword>
<dbReference type="Proteomes" id="UP000095751">
    <property type="component" value="Unassembled WGS sequence"/>
</dbReference>
<organism evidence="2 3">
    <name type="scientific">Fragilariopsis cylindrus CCMP1102</name>
    <dbReference type="NCBI Taxonomy" id="635003"/>
    <lineage>
        <taxon>Eukaryota</taxon>
        <taxon>Sar</taxon>
        <taxon>Stramenopiles</taxon>
        <taxon>Ochrophyta</taxon>
        <taxon>Bacillariophyta</taxon>
        <taxon>Bacillariophyceae</taxon>
        <taxon>Bacillariophycidae</taxon>
        <taxon>Bacillariales</taxon>
        <taxon>Bacillariaceae</taxon>
        <taxon>Fragilariopsis</taxon>
    </lineage>
</organism>
<dbReference type="PRINTS" id="PR00081">
    <property type="entry name" value="GDHRDH"/>
</dbReference>
<dbReference type="OrthoDB" id="10265294at2759"/>
<dbReference type="InParanoid" id="A0A1E7FJI9"/>
<dbReference type="AlphaFoldDB" id="A0A1E7FJI9"/>
<proteinExistence type="predicted"/>
<dbReference type="Pfam" id="PF00106">
    <property type="entry name" value="adh_short"/>
    <property type="match status" value="1"/>
</dbReference>
<gene>
    <name evidence="2" type="ORF">FRACYDRAFT_182659</name>
</gene>
<dbReference type="PANTHER" id="PTHR43157:SF31">
    <property type="entry name" value="PHOSPHATIDYLINOSITOL-GLYCAN BIOSYNTHESIS CLASS F PROTEIN"/>
    <property type="match status" value="1"/>
</dbReference>
<dbReference type="InterPro" id="IPR002347">
    <property type="entry name" value="SDR_fam"/>
</dbReference>
<evidence type="ECO:0000313" key="3">
    <source>
        <dbReference type="Proteomes" id="UP000095751"/>
    </source>
</evidence>
<reference evidence="2 3" key="1">
    <citation type="submission" date="2016-09" db="EMBL/GenBank/DDBJ databases">
        <title>Extensive genetic diversity and differential bi-allelic expression allows diatom success in the polar Southern Ocean.</title>
        <authorList>
            <consortium name="DOE Joint Genome Institute"/>
            <person name="Mock T."/>
            <person name="Otillar R.P."/>
            <person name="Strauss J."/>
            <person name="Dupont C."/>
            <person name="Frickenhaus S."/>
            <person name="Maumus F."/>
            <person name="Mcmullan M."/>
            <person name="Sanges R."/>
            <person name="Schmutz J."/>
            <person name="Toseland A."/>
            <person name="Valas R."/>
            <person name="Veluchamy A."/>
            <person name="Ward B.J."/>
            <person name="Allen A."/>
            <person name="Barry K."/>
            <person name="Falciatore A."/>
            <person name="Ferrante M."/>
            <person name="Fortunato A.E."/>
            <person name="Gloeckner G."/>
            <person name="Gruber A."/>
            <person name="Hipkin R."/>
            <person name="Janech M."/>
            <person name="Kroth P."/>
            <person name="Leese F."/>
            <person name="Lindquist E."/>
            <person name="Lyon B.R."/>
            <person name="Martin J."/>
            <person name="Mayer C."/>
            <person name="Parker M."/>
            <person name="Quesneville H."/>
            <person name="Raymond J."/>
            <person name="Uhlig C."/>
            <person name="Valentin K.U."/>
            <person name="Worden A.Z."/>
            <person name="Armbrust E.V."/>
            <person name="Bowler C."/>
            <person name="Green B."/>
            <person name="Moulton V."/>
            <person name="Van Oosterhout C."/>
            <person name="Grigoriev I."/>
        </authorList>
    </citation>
    <scope>NUCLEOTIDE SEQUENCE [LARGE SCALE GENOMIC DNA]</scope>
    <source>
        <strain evidence="2 3">CCMP1102</strain>
    </source>
</reference>
<keyword evidence="3" id="KW-1185">Reference proteome</keyword>
<dbReference type="SUPFAM" id="SSF51735">
    <property type="entry name" value="NAD(P)-binding Rossmann-fold domains"/>
    <property type="match status" value="1"/>
</dbReference>
<dbReference type="PANTHER" id="PTHR43157">
    <property type="entry name" value="PHOSPHATIDYLINOSITOL-GLYCAN BIOSYNTHESIS CLASS F PROTEIN-RELATED"/>
    <property type="match status" value="1"/>
</dbReference>
<dbReference type="EMBL" id="KV784356">
    <property type="protein sequence ID" value="OEU18341.1"/>
    <property type="molecule type" value="Genomic_DNA"/>
</dbReference>
<sequence length="312" mass="33604">MGQASSKKSTKLYDAFVEELPSLEGKTIVITGTTTGTGNIAAHTFVKKGATNVILLNRPSARAKKVQSEIAAEAGNKTNVEHVDCDLQDLDSVRKAVETIQGKYGELDILCCNAGIMATEDTATKQGYDTQMQTNQLSHFLLVKELYPLLKKAQELRGKAVGMDAKYMGKNGGDLGGNDTAMPKGANWARYYQSKLANTCFAVELGEKFGDSGLIATAAAPGVAATGLQKNSSSMTGDEAFIRYLAQSAEDGAMPIIAACVLVEANGEFWDPKWGLFGKAKKKKYHKQDLDENNRKIVWEGCEEAVGKFEIA</sequence>
<dbReference type="InterPro" id="IPR036291">
    <property type="entry name" value="NAD(P)-bd_dom_sf"/>
</dbReference>
<name>A0A1E7FJI9_9STRA</name>
<protein>
    <submittedName>
        <fullName evidence="2">NAD(P)-binding protein</fullName>
    </submittedName>
</protein>
<dbReference type="Gene3D" id="3.40.50.720">
    <property type="entry name" value="NAD(P)-binding Rossmann-like Domain"/>
    <property type="match status" value="1"/>
</dbReference>